<dbReference type="InParanoid" id="E4X3W1"/>
<gene>
    <name evidence="5" type="ORF">GSOID_T00001071001</name>
</gene>
<feature type="region of interest" description="Disordered" evidence="3">
    <location>
        <begin position="405"/>
        <end position="436"/>
    </location>
</feature>
<dbReference type="OrthoDB" id="10413584at2759"/>
<protein>
    <recommendedName>
        <fullName evidence="4">ENT domain-containing protein</fullName>
    </recommendedName>
</protein>
<dbReference type="SUPFAM" id="SSF158639">
    <property type="entry name" value="ENT-like"/>
    <property type="match status" value="1"/>
</dbReference>
<dbReference type="Gene3D" id="1.10.1240.40">
    <property type="entry name" value="ENT domain"/>
    <property type="match status" value="1"/>
</dbReference>
<dbReference type="Pfam" id="PF03735">
    <property type="entry name" value="ENT"/>
    <property type="match status" value="1"/>
</dbReference>
<dbReference type="InterPro" id="IPR005491">
    <property type="entry name" value="ENT_dom"/>
</dbReference>
<evidence type="ECO:0000256" key="3">
    <source>
        <dbReference type="SAM" id="MobiDB-lite"/>
    </source>
</evidence>
<evidence type="ECO:0000256" key="2">
    <source>
        <dbReference type="ARBA" id="ARBA00023242"/>
    </source>
</evidence>
<organism evidence="5">
    <name type="scientific">Oikopleura dioica</name>
    <name type="common">Tunicate</name>
    <dbReference type="NCBI Taxonomy" id="34765"/>
    <lineage>
        <taxon>Eukaryota</taxon>
        <taxon>Metazoa</taxon>
        <taxon>Chordata</taxon>
        <taxon>Tunicata</taxon>
        <taxon>Appendicularia</taxon>
        <taxon>Copelata</taxon>
        <taxon>Oikopleuridae</taxon>
        <taxon>Oikopleura</taxon>
    </lineage>
</organism>
<sequence length="568" mass="63317">MEGSLALRALQLKAYAAAIDALRVSDPLSPNAQQLVESLKKTFKISEPRHCAEVRRACSDRQLREVEKQVRGHDTSTAWLRRVRRTVPSSTEPFGMANIAQRKLADNIIKSLEKNRAKPKQMHLVVQEKEHALHDTSAQNHDPSEVVFIRSNFEPLENNETRIKLPGGTVIRIGEAKPDPSKPGRKRKGEIVVKEVIEQPKKRLEMREKSIELKKNRVYLGINPRKSRKLKRAIKRLRSKLNTDRTRPLADDEKPIKVEAAPIVKSEPQPTTSAIIIQNGRRLSHKSEPAPDQPIPSVIIKSAPLVQAIPSSRGTATSVIQSHSAQSCTIVTLPVTQPLRRSNPSTPFMMNDILGGGGLPIAPKGAAVIFPNTSPRPVGGIIKTLPEIAPSRATPENLLAKRTPTRIEQSPVTSRPSSVHRTSIQSKPSPHLELPISYSRQQVTPPSGRLTADHHLRQHSPIPTPRQPPMRIVPMSHSTQFPQAFSLHQSGAILAPHELRRASVLHSSLDQSSQLLRPQMHQLRMSQPMMNQTLQPLLHSSNLAYPNLKLQNGTNYYTIDRKLNSNNR</sequence>
<dbReference type="PROSITE" id="PS51138">
    <property type="entry name" value="ENT"/>
    <property type="match status" value="1"/>
</dbReference>
<evidence type="ECO:0000313" key="5">
    <source>
        <dbReference type="EMBL" id="CBY23749.1"/>
    </source>
</evidence>
<feature type="compositionally biased region" description="Polar residues" evidence="3">
    <location>
        <begin position="406"/>
        <end position="428"/>
    </location>
</feature>
<feature type="domain" description="ENT" evidence="4">
    <location>
        <begin position="3"/>
        <end position="87"/>
    </location>
</feature>
<name>E4X3W1_OIKDI</name>
<dbReference type="EMBL" id="FN653024">
    <property type="protein sequence ID" value="CBY23749.1"/>
    <property type="molecule type" value="Genomic_DNA"/>
</dbReference>
<dbReference type="SMART" id="SM01191">
    <property type="entry name" value="ENT"/>
    <property type="match status" value="1"/>
</dbReference>
<comment type="subcellular location">
    <subcellularLocation>
        <location evidence="1">Nucleus</location>
    </subcellularLocation>
</comment>
<evidence type="ECO:0000313" key="6">
    <source>
        <dbReference type="Proteomes" id="UP000001307"/>
    </source>
</evidence>
<evidence type="ECO:0000259" key="4">
    <source>
        <dbReference type="PROSITE" id="PS51138"/>
    </source>
</evidence>
<accession>E4X3W1</accession>
<keyword evidence="6" id="KW-1185">Reference proteome</keyword>
<reference evidence="5" key="1">
    <citation type="journal article" date="2010" name="Science">
        <title>Plasticity of animal genome architecture unmasked by rapid evolution of a pelagic tunicate.</title>
        <authorList>
            <person name="Denoeud F."/>
            <person name="Henriet S."/>
            <person name="Mungpakdee S."/>
            <person name="Aury J.M."/>
            <person name="Da Silva C."/>
            <person name="Brinkmann H."/>
            <person name="Mikhaleva J."/>
            <person name="Olsen L.C."/>
            <person name="Jubin C."/>
            <person name="Canestro C."/>
            <person name="Bouquet J.M."/>
            <person name="Danks G."/>
            <person name="Poulain J."/>
            <person name="Campsteijn C."/>
            <person name="Adamski M."/>
            <person name="Cross I."/>
            <person name="Yadetie F."/>
            <person name="Muffato M."/>
            <person name="Louis A."/>
            <person name="Butcher S."/>
            <person name="Tsagkogeorga G."/>
            <person name="Konrad A."/>
            <person name="Singh S."/>
            <person name="Jensen M.F."/>
            <person name="Cong E.H."/>
            <person name="Eikeseth-Otteraa H."/>
            <person name="Noel B."/>
            <person name="Anthouard V."/>
            <person name="Porcel B.M."/>
            <person name="Kachouri-Lafond R."/>
            <person name="Nishino A."/>
            <person name="Ugolini M."/>
            <person name="Chourrout P."/>
            <person name="Nishida H."/>
            <person name="Aasland R."/>
            <person name="Huzurbazar S."/>
            <person name="Westhof E."/>
            <person name="Delsuc F."/>
            <person name="Lehrach H."/>
            <person name="Reinhardt R."/>
            <person name="Weissenbach J."/>
            <person name="Roy S.W."/>
            <person name="Artiguenave F."/>
            <person name="Postlethwait J.H."/>
            <person name="Manak J.R."/>
            <person name="Thompson E.M."/>
            <person name="Jaillon O."/>
            <person name="Du Pasquier L."/>
            <person name="Boudinot P."/>
            <person name="Liberles D.A."/>
            <person name="Volff J.N."/>
            <person name="Philippe H."/>
            <person name="Lenhard B."/>
            <person name="Roest Crollius H."/>
            <person name="Wincker P."/>
            <person name="Chourrout D."/>
        </authorList>
    </citation>
    <scope>NUCLEOTIDE SEQUENCE [LARGE SCALE GENOMIC DNA]</scope>
</reference>
<proteinExistence type="predicted"/>
<dbReference type="GO" id="GO:0005634">
    <property type="term" value="C:nucleus"/>
    <property type="evidence" value="ECO:0007669"/>
    <property type="project" value="UniProtKB-SubCell"/>
</dbReference>
<keyword evidence="2" id="KW-0539">Nucleus</keyword>
<evidence type="ECO:0000256" key="1">
    <source>
        <dbReference type="ARBA" id="ARBA00004123"/>
    </source>
</evidence>
<dbReference type="AlphaFoldDB" id="E4X3W1"/>
<dbReference type="InterPro" id="IPR036142">
    <property type="entry name" value="ENT_dom-like_sf"/>
</dbReference>
<dbReference type="Proteomes" id="UP000001307">
    <property type="component" value="Unassembled WGS sequence"/>
</dbReference>